<protein>
    <submittedName>
        <fullName evidence="4">Epimerase</fullName>
    </submittedName>
</protein>
<evidence type="ECO:0000313" key="5">
    <source>
        <dbReference type="Proteomes" id="UP000092527"/>
    </source>
</evidence>
<dbReference type="PANTHER" id="PTHR43000">
    <property type="entry name" value="DTDP-D-GLUCOSE 4,6-DEHYDRATASE-RELATED"/>
    <property type="match status" value="1"/>
</dbReference>
<comment type="pathway">
    <text evidence="1">Bacterial outer membrane biogenesis; LPS O-antigen biosynthesis.</text>
</comment>
<dbReference type="SUPFAM" id="SSF51735">
    <property type="entry name" value="NAD(P)-binding Rossmann-fold domains"/>
    <property type="match status" value="1"/>
</dbReference>
<dbReference type="EMBL" id="JTJU01000061">
    <property type="protein sequence ID" value="OBX08055.1"/>
    <property type="molecule type" value="Genomic_DNA"/>
</dbReference>
<evidence type="ECO:0000256" key="2">
    <source>
        <dbReference type="ARBA" id="ARBA00007637"/>
    </source>
</evidence>
<dbReference type="Proteomes" id="UP000092527">
    <property type="component" value="Unassembled WGS sequence"/>
</dbReference>
<evidence type="ECO:0000259" key="3">
    <source>
        <dbReference type="Pfam" id="PF01370"/>
    </source>
</evidence>
<reference evidence="4 5" key="1">
    <citation type="submission" date="2014-11" db="EMBL/GenBank/DDBJ databases">
        <title>Pan-genome of Gallibacterium spp.</title>
        <authorList>
            <person name="Kudirkiene E."/>
            <person name="Bojesen A.M."/>
        </authorList>
    </citation>
    <scope>NUCLEOTIDE SEQUENCE [LARGE SCALE GENOMIC DNA]</scope>
    <source>
        <strain evidence="4 5">18469/18</strain>
    </source>
</reference>
<name>A0AB36E0M2_9PAST</name>
<evidence type="ECO:0000313" key="4">
    <source>
        <dbReference type="EMBL" id="OBX08055.1"/>
    </source>
</evidence>
<accession>A0AB36E0M2</accession>
<dbReference type="RefSeq" id="WP_066422163.1">
    <property type="nucleotide sequence ID" value="NZ_JTJU01000061.1"/>
</dbReference>
<comment type="caution">
    <text evidence="4">The sequence shown here is derived from an EMBL/GenBank/DDBJ whole genome shotgun (WGS) entry which is preliminary data.</text>
</comment>
<comment type="similarity">
    <text evidence="2">Belongs to the NAD(P)-dependent epimerase/dehydratase family.</text>
</comment>
<feature type="domain" description="NAD-dependent epimerase/dehydratase" evidence="3">
    <location>
        <begin position="3"/>
        <end position="217"/>
    </location>
</feature>
<gene>
    <name evidence="4" type="ORF">QV09_09995</name>
</gene>
<evidence type="ECO:0000256" key="1">
    <source>
        <dbReference type="ARBA" id="ARBA00005125"/>
    </source>
</evidence>
<dbReference type="Gene3D" id="3.90.25.10">
    <property type="entry name" value="UDP-galactose 4-epimerase, domain 1"/>
    <property type="match status" value="1"/>
</dbReference>
<dbReference type="Gene3D" id="3.40.50.720">
    <property type="entry name" value="NAD(P)-binding Rossmann-like Domain"/>
    <property type="match status" value="1"/>
</dbReference>
<dbReference type="AlphaFoldDB" id="A0AB36E0M2"/>
<dbReference type="InterPro" id="IPR001509">
    <property type="entry name" value="Epimerase_deHydtase"/>
</dbReference>
<dbReference type="Pfam" id="PF01370">
    <property type="entry name" value="Epimerase"/>
    <property type="match status" value="1"/>
</dbReference>
<sequence>MKILVTGGRGFIGRNLILFLRKNTSYDIFGDKDEDICDIMNITSISLVLNKIRPDMVIHLAALTFVPSSNPIDFYKVNTIGSENLFKCIIENDVSRYGIVCFSTAGVYGIQQEKYLNEELIPNPINHYSMSKYCMEQLVKKYNDRRNIVIIRPFNILGDGQDINFLIPKLIDKFANRVPLIELGNLDSIRDFIYIEDLCSILLKLINLGCNFGTINICSGKGYSVCEIFEFLCDISGYRPKIEQKELFIRKDDIHCMVGDTTKLFSILRSEYQFTSIKEILKTIYTNKLMKLED</sequence>
<dbReference type="InterPro" id="IPR036291">
    <property type="entry name" value="NAD(P)-bd_dom_sf"/>
</dbReference>
<organism evidence="4 5">
    <name type="scientific">Gallibacterium salpingitidis</name>
    <dbReference type="NCBI Taxonomy" id="505341"/>
    <lineage>
        <taxon>Bacteria</taxon>
        <taxon>Pseudomonadati</taxon>
        <taxon>Pseudomonadota</taxon>
        <taxon>Gammaproteobacteria</taxon>
        <taxon>Pasteurellales</taxon>
        <taxon>Pasteurellaceae</taxon>
        <taxon>Gallibacterium</taxon>
    </lineage>
</organism>
<dbReference type="CDD" id="cd08946">
    <property type="entry name" value="SDR_e"/>
    <property type="match status" value="1"/>
</dbReference>
<proteinExistence type="inferred from homology"/>